<feature type="compositionally biased region" description="Basic and acidic residues" evidence="1">
    <location>
        <begin position="301"/>
        <end position="317"/>
    </location>
</feature>
<name>A0A382RUV0_9ZZZZ</name>
<evidence type="ECO:0000256" key="1">
    <source>
        <dbReference type="SAM" id="MobiDB-lite"/>
    </source>
</evidence>
<dbReference type="GO" id="GO:0090313">
    <property type="term" value="P:regulation of protein targeting to membrane"/>
    <property type="evidence" value="ECO:0007669"/>
    <property type="project" value="TreeGrafter"/>
</dbReference>
<dbReference type="GO" id="GO:0005886">
    <property type="term" value="C:plasma membrane"/>
    <property type="evidence" value="ECO:0007669"/>
    <property type="project" value="TreeGrafter"/>
</dbReference>
<organism evidence="3">
    <name type="scientific">marine metagenome</name>
    <dbReference type="NCBI Taxonomy" id="408172"/>
    <lineage>
        <taxon>unclassified sequences</taxon>
        <taxon>metagenomes</taxon>
        <taxon>ecological metagenomes</taxon>
    </lineage>
</organism>
<dbReference type="EMBL" id="UINC01123918">
    <property type="protein sequence ID" value="SVD00708.1"/>
    <property type="molecule type" value="Genomic_DNA"/>
</dbReference>
<dbReference type="InterPro" id="IPR052894">
    <property type="entry name" value="AsmA-related"/>
</dbReference>
<accession>A0A382RUV0</accession>
<sequence length="317" mass="34097">QKKSPKQSKPITPETAAVATVTNVSTQALQTLNIKGDLAIGELVFSNAKLSDIALSINAADGLIELNPVSAKLYRGTYSGNIVLNAKDKIPNLTMQSKLAAVQTEPLLNDVMGTADLLGEANINLSLSSVGADINKLKSSLSGNGDIIFKDGILKGVDIANTLRQIEMMYESKRFGDIETTGDTQFKSLTATLNIKNGIVDNNDLLLSAAGFKVNGKGMLINLNDETWKYNMNVVVDNSTATKGEEKYNIGGYDILIKCRGKVINKLCMPDIGSIIEAIFKETTKEKLLDKLGIKIPGLTPKEEAPKEEAPKEEAPK</sequence>
<evidence type="ECO:0000259" key="2">
    <source>
        <dbReference type="Pfam" id="PF05170"/>
    </source>
</evidence>
<proteinExistence type="predicted"/>
<reference evidence="3" key="1">
    <citation type="submission" date="2018-05" db="EMBL/GenBank/DDBJ databases">
        <authorList>
            <person name="Lanie J.A."/>
            <person name="Ng W.-L."/>
            <person name="Kazmierczak K.M."/>
            <person name="Andrzejewski T.M."/>
            <person name="Davidsen T.M."/>
            <person name="Wayne K.J."/>
            <person name="Tettelin H."/>
            <person name="Glass J.I."/>
            <person name="Rusch D."/>
            <person name="Podicherti R."/>
            <person name="Tsui H.-C.T."/>
            <person name="Winkler M.E."/>
        </authorList>
    </citation>
    <scope>NUCLEOTIDE SEQUENCE</scope>
</reference>
<dbReference type="PANTHER" id="PTHR30441:SF4">
    <property type="entry name" value="PROTEIN ASMA"/>
    <property type="match status" value="1"/>
</dbReference>
<evidence type="ECO:0000313" key="3">
    <source>
        <dbReference type="EMBL" id="SVD00708.1"/>
    </source>
</evidence>
<feature type="domain" description="AsmA" evidence="2">
    <location>
        <begin position="5"/>
        <end position="205"/>
    </location>
</feature>
<dbReference type="Pfam" id="PF05170">
    <property type="entry name" value="AsmA"/>
    <property type="match status" value="1"/>
</dbReference>
<feature type="non-terminal residue" evidence="3">
    <location>
        <position position="317"/>
    </location>
</feature>
<protein>
    <recommendedName>
        <fullName evidence="2">AsmA domain-containing protein</fullName>
    </recommendedName>
</protein>
<feature type="non-terminal residue" evidence="3">
    <location>
        <position position="1"/>
    </location>
</feature>
<dbReference type="PANTHER" id="PTHR30441">
    <property type="entry name" value="DUF748 DOMAIN-CONTAINING PROTEIN"/>
    <property type="match status" value="1"/>
</dbReference>
<dbReference type="InterPro" id="IPR007844">
    <property type="entry name" value="AsmA"/>
</dbReference>
<gene>
    <name evidence="3" type="ORF">METZ01_LOCUS353562</name>
</gene>
<dbReference type="AlphaFoldDB" id="A0A382RUV0"/>
<feature type="region of interest" description="Disordered" evidence="1">
    <location>
        <begin position="298"/>
        <end position="317"/>
    </location>
</feature>